<feature type="compositionally biased region" description="Basic residues" evidence="1">
    <location>
        <begin position="32"/>
        <end position="53"/>
    </location>
</feature>
<dbReference type="Proteomes" id="UP000237271">
    <property type="component" value="Unassembled WGS sequence"/>
</dbReference>
<protein>
    <submittedName>
        <fullName evidence="2">Uncharacterized protein</fullName>
    </submittedName>
</protein>
<name>A0A2P4XUX2_9STRA</name>
<proteinExistence type="predicted"/>
<sequence length="116" mass="13728">MATAPNAGPGGSKGCRRLSRSRWKRLSDLRGRHTLRSFRQPRKRSGLRRRPRRPFTTTLTKCRGTESLSPSRRLSRVSPVWMSPIRRLCEAPMWKSPGWRVEFRTPHRPFKMCRWK</sequence>
<comment type="caution">
    <text evidence="2">The sequence shown here is derived from an EMBL/GenBank/DDBJ whole genome shotgun (WGS) entry which is preliminary data.</text>
</comment>
<dbReference type="AlphaFoldDB" id="A0A2P4XUX2"/>
<evidence type="ECO:0000256" key="1">
    <source>
        <dbReference type="SAM" id="MobiDB-lite"/>
    </source>
</evidence>
<feature type="region of interest" description="Disordered" evidence="1">
    <location>
        <begin position="32"/>
        <end position="73"/>
    </location>
</feature>
<reference evidence="2 3" key="1">
    <citation type="journal article" date="2017" name="Genome Biol. Evol.">
        <title>Phytophthora megakarya and P. palmivora, closely related causal agents of cacao black pod rot, underwent increases in genome sizes and gene numbers by different mechanisms.</title>
        <authorList>
            <person name="Ali S.S."/>
            <person name="Shao J."/>
            <person name="Lary D.J."/>
            <person name="Kronmiller B."/>
            <person name="Shen D."/>
            <person name="Strem M.D."/>
            <person name="Amoako-Attah I."/>
            <person name="Akrofi A.Y."/>
            <person name="Begoude B.A."/>
            <person name="Ten Hoopen G.M."/>
            <person name="Coulibaly K."/>
            <person name="Kebe B.I."/>
            <person name="Melnick R.L."/>
            <person name="Guiltinan M.J."/>
            <person name="Tyler B.M."/>
            <person name="Meinhardt L.W."/>
            <person name="Bailey B.A."/>
        </authorList>
    </citation>
    <scope>NUCLEOTIDE SEQUENCE [LARGE SCALE GENOMIC DNA]</scope>
    <source>
        <strain evidence="3">sbr112.9</strain>
    </source>
</reference>
<keyword evidence="3" id="KW-1185">Reference proteome</keyword>
<organism evidence="2 3">
    <name type="scientific">Phytophthora palmivora</name>
    <dbReference type="NCBI Taxonomy" id="4796"/>
    <lineage>
        <taxon>Eukaryota</taxon>
        <taxon>Sar</taxon>
        <taxon>Stramenopiles</taxon>
        <taxon>Oomycota</taxon>
        <taxon>Peronosporomycetes</taxon>
        <taxon>Peronosporales</taxon>
        <taxon>Peronosporaceae</taxon>
        <taxon>Phytophthora</taxon>
    </lineage>
</organism>
<dbReference type="EMBL" id="NCKW01007897">
    <property type="protein sequence ID" value="POM69279.1"/>
    <property type="molecule type" value="Genomic_DNA"/>
</dbReference>
<gene>
    <name evidence="2" type="ORF">PHPALM_14448</name>
</gene>
<accession>A0A2P4XUX2</accession>
<evidence type="ECO:0000313" key="2">
    <source>
        <dbReference type="EMBL" id="POM69279.1"/>
    </source>
</evidence>
<evidence type="ECO:0000313" key="3">
    <source>
        <dbReference type="Proteomes" id="UP000237271"/>
    </source>
</evidence>